<dbReference type="RefSeq" id="WP_108884185.1">
    <property type="nucleotide sequence ID" value="NZ_OMOJ01000001.1"/>
</dbReference>
<dbReference type="PANTHER" id="PTHR43792:SF1">
    <property type="entry name" value="N-ACETYLTRANSFERASE DOMAIN-CONTAINING PROTEIN"/>
    <property type="match status" value="1"/>
</dbReference>
<name>A0A2R8AN46_9RHOB</name>
<dbReference type="SUPFAM" id="SSF55729">
    <property type="entry name" value="Acyl-CoA N-acyltransferases (Nat)"/>
    <property type="match status" value="1"/>
</dbReference>
<accession>A0A2R8AN46</accession>
<dbReference type="OrthoDB" id="6293260at2"/>
<dbReference type="AlphaFoldDB" id="A0A2R8AN46"/>
<dbReference type="InterPro" id="IPR051531">
    <property type="entry name" value="N-acetyltransferase"/>
</dbReference>
<sequence>MDTEIRIPTLETDRLILRAPRMEDFEAYAEFSASDRSKGVGGPYNRAQAFARMGELIGHWHLRGYGRWMLECKETGAPVGTVGIFHPEGWPEPEIGWTVFAAAEGKGIAYEAALRTRQFAYDVLGWSTIISACMPHNTRSIALAKRLGCSADGTFEHEVVGPHLIWRHPSAQELSA</sequence>
<dbReference type="Pfam" id="PF13302">
    <property type="entry name" value="Acetyltransf_3"/>
    <property type="match status" value="1"/>
</dbReference>
<reference evidence="3" key="1">
    <citation type="submission" date="2018-03" db="EMBL/GenBank/DDBJ databases">
        <authorList>
            <person name="Rodrigo-Torres L."/>
            <person name="Arahal R. D."/>
            <person name="Lucena T."/>
        </authorList>
    </citation>
    <scope>NUCLEOTIDE SEQUENCE [LARGE SCALE GENOMIC DNA]</scope>
    <source>
        <strain evidence="3">CECT 8871</strain>
    </source>
</reference>
<dbReference type="InterPro" id="IPR000182">
    <property type="entry name" value="GNAT_dom"/>
</dbReference>
<dbReference type="GO" id="GO:0016747">
    <property type="term" value="F:acyltransferase activity, transferring groups other than amino-acyl groups"/>
    <property type="evidence" value="ECO:0007669"/>
    <property type="project" value="InterPro"/>
</dbReference>
<gene>
    <name evidence="2" type="ORF">PRI8871_00050</name>
</gene>
<evidence type="ECO:0000313" key="2">
    <source>
        <dbReference type="EMBL" id="SPF77468.1"/>
    </source>
</evidence>
<feature type="domain" description="N-acetyltransferase" evidence="1">
    <location>
        <begin position="14"/>
        <end position="149"/>
    </location>
</feature>
<protein>
    <recommendedName>
        <fullName evidence="1">N-acetyltransferase domain-containing protein</fullName>
    </recommendedName>
</protein>
<dbReference type="Gene3D" id="3.40.630.30">
    <property type="match status" value="1"/>
</dbReference>
<proteinExistence type="predicted"/>
<dbReference type="InterPro" id="IPR016181">
    <property type="entry name" value="Acyl_CoA_acyltransferase"/>
</dbReference>
<dbReference type="Proteomes" id="UP000244904">
    <property type="component" value="Unassembled WGS sequence"/>
</dbReference>
<evidence type="ECO:0000259" key="1">
    <source>
        <dbReference type="Pfam" id="PF13302"/>
    </source>
</evidence>
<keyword evidence="3" id="KW-1185">Reference proteome</keyword>
<dbReference type="EMBL" id="OMOJ01000001">
    <property type="protein sequence ID" value="SPF77468.1"/>
    <property type="molecule type" value="Genomic_DNA"/>
</dbReference>
<organism evidence="2 3">
    <name type="scientific">Pseudoprimorskyibacter insulae</name>
    <dbReference type="NCBI Taxonomy" id="1695997"/>
    <lineage>
        <taxon>Bacteria</taxon>
        <taxon>Pseudomonadati</taxon>
        <taxon>Pseudomonadota</taxon>
        <taxon>Alphaproteobacteria</taxon>
        <taxon>Rhodobacterales</taxon>
        <taxon>Paracoccaceae</taxon>
        <taxon>Pseudoprimorskyibacter</taxon>
    </lineage>
</organism>
<dbReference type="PANTHER" id="PTHR43792">
    <property type="entry name" value="GNAT FAMILY, PUTATIVE (AFU_ORTHOLOGUE AFUA_3G00765)-RELATED-RELATED"/>
    <property type="match status" value="1"/>
</dbReference>
<evidence type="ECO:0000313" key="3">
    <source>
        <dbReference type="Proteomes" id="UP000244904"/>
    </source>
</evidence>